<dbReference type="InParanoid" id="C1FI43"/>
<dbReference type="OrthoDB" id="2017037at2759"/>
<feature type="domain" description="SET" evidence="4">
    <location>
        <begin position="4"/>
        <end position="190"/>
    </location>
</feature>
<evidence type="ECO:0000259" key="4">
    <source>
        <dbReference type="PROSITE" id="PS50280"/>
    </source>
</evidence>
<dbReference type="PROSITE" id="PS50280">
    <property type="entry name" value="SET"/>
    <property type="match status" value="2"/>
</dbReference>
<dbReference type="PROSITE" id="PS50868">
    <property type="entry name" value="POST_SET"/>
    <property type="match status" value="2"/>
</dbReference>
<dbReference type="SUPFAM" id="SSF82199">
    <property type="entry name" value="SET domain"/>
    <property type="match status" value="2"/>
</dbReference>
<dbReference type="AlphaFoldDB" id="C1FI43"/>
<dbReference type="GO" id="GO:0008168">
    <property type="term" value="F:methyltransferase activity"/>
    <property type="evidence" value="ECO:0007669"/>
    <property type="project" value="UniProtKB-KW"/>
</dbReference>
<keyword evidence="7" id="KW-1185">Reference proteome</keyword>
<evidence type="ECO:0000313" key="6">
    <source>
        <dbReference type="EMBL" id="ACO69928.1"/>
    </source>
</evidence>
<dbReference type="STRING" id="296587.C1FI43"/>
<evidence type="ECO:0000256" key="1">
    <source>
        <dbReference type="ARBA" id="ARBA00022603"/>
    </source>
</evidence>
<dbReference type="SMART" id="SM00508">
    <property type="entry name" value="PostSET"/>
    <property type="match status" value="2"/>
</dbReference>
<dbReference type="GO" id="GO:0032259">
    <property type="term" value="P:methylation"/>
    <property type="evidence" value="ECO:0007669"/>
    <property type="project" value="UniProtKB-KW"/>
</dbReference>
<accession>C1FI43</accession>
<dbReference type="Pfam" id="PF00856">
    <property type="entry name" value="SET"/>
    <property type="match status" value="2"/>
</dbReference>
<dbReference type="KEGG" id="mis:MICPUN_61748"/>
<dbReference type="EMBL" id="CP001576">
    <property type="protein sequence ID" value="ACO69928.1"/>
    <property type="molecule type" value="Genomic_DNA"/>
</dbReference>
<name>C1FI43_MICCC</name>
<evidence type="ECO:0000256" key="2">
    <source>
        <dbReference type="ARBA" id="ARBA00022679"/>
    </source>
</evidence>
<evidence type="ECO:0000259" key="5">
    <source>
        <dbReference type="PROSITE" id="PS50868"/>
    </source>
</evidence>
<sequence>MLHEAISVTSFEGGGGKALLVTAPIPKGTVVWWENQDEEPDWVSIPRCRLYIDNLPAEARKIFEHYMYKVRPFPIFVFLSHPGGSYRRADSLVGHIRVAIREPRKYIGGVSKINFSQVGEDAYESLPEFDRLPHDQWKLGVSDDPSMFMNHSCAPTCWFEPDELYKNDGVVVMTATRDLVPGDELTFDYATSEDVEQNWKCLCGEPTCRGRVTSDDWKDPAFQAKYRGHCMPHVEALMANAANDAALGLFAFADLRRSGEIGGAFWSPEDVAKAGRAKLPEAFWSAEKCREEASNVAAQVPLAIKTPPPGPDSWGRHLVYLPEQDGEEAMAAPIVAGQTVMLMPPNLLLRDRQMKGRRGYMGTLYNAALQVRPSAQRPGALYSLSETPEDLDNYINHSCDPNCDVEVFPTNYLIKLTANRDIFPGEPVTIDYETTEEDMVAQGDQFECECGSENCRGRILGWKYRAARGPIAIPLKVGAEVDSPAVTEPARPGVLQPLVEPVSATA</sequence>
<keyword evidence="2" id="KW-0808">Transferase</keyword>
<dbReference type="InterPro" id="IPR001214">
    <property type="entry name" value="SET_dom"/>
</dbReference>
<dbReference type="Proteomes" id="UP000002009">
    <property type="component" value="Chromosome 10"/>
</dbReference>
<dbReference type="Gene3D" id="2.170.270.10">
    <property type="entry name" value="SET domain"/>
    <property type="match status" value="2"/>
</dbReference>
<dbReference type="InterPro" id="IPR046341">
    <property type="entry name" value="SET_dom_sf"/>
</dbReference>
<feature type="domain" description="Post-SET" evidence="5">
    <location>
        <begin position="197"/>
        <end position="213"/>
    </location>
</feature>
<reference evidence="6 7" key="1">
    <citation type="journal article" date="2009" name="Science">
        <title>Green evolution and dynamic adaptations revealed by genomes of the marine picoeukaryotes Micromonas.</title>
        <authorList>
            <person name="Worden A.Z."/>
            <person name="Lee J.H."/>
            <person name="Mock T."/>
            <person name="Rouze P."/>
            <person name="Simmons M.P."/>
            <person name="Aerts A.L."/>
            <person name="Allen A.E."/>
            <person name="Cuvelier M.L."/>
            <person name="Derelle E."/>
            <person name="Everett M.V."/>
            <person name="Foulon E."/>
            <person name="Grimwood J."/>
            <person name="Gundlach H."/>
            <person name="Henrissat B."/>
            <person name="Napoli C."/>
            <person name="McDonald S.M."/>
            <person name="Parker M.S."/>
            <person name="Rombauts S."/>
            <person name="Salamov A."/>
            <person name="Von Dassow P."/>
            <person name="Badger J.H."/>
            <person name="Coutinho P.M."/>
            <person name="Demir E."/>
            <person name="Dubchak I."/>
            <person name="Gentemann C."/>
            <person name="Eikrem W."/>
            <person name="Gready J.E."/>
            <person name="John U."/>
            <person name="Lanier W."/>
            <person name="Lindquist E.A."/>
            <person name="Lucas S."/>
            <person name="Mayer K.F."/>
            <person name="Moreau H."/>
            <person name="Not F."/>
            <person name="Otillar R."/>
            <person name="Panaud O."/>
            <person name="Pangilinan J."/>
            <person name="Paulsen I."/>
            <person name="Piegu B."/>
            <person name="Poliakov A."/>
            <person name="Robbens S."/>
            <person name="Schmutz J."/>
            <person name="Toulza E."/>
            <person name="Wyss T."/>
            <person name="Zelensky A."/>
            <person name="Zhou K."/>
            <person name="Armbrust E.V."/>
            <person name="Bhattacharya D."/>
            <person name="Goodenough U.W."/>
            <person name="Van de Peer Y."/>
            <person name="Grigoriev I.V."/>
        </authorList>
    </citation>
    <scope>NUCLEOTIDE SEQUENCE [LARGE SCALE GENOMIC DNA]</scope>
    <source>
        <strain evidence="7">RCC299 / NOUM17</strain>
    </source>
</reference>
<dbReference type="OMA" id="RRAYCHF"/>
<feature type="domain" description="Post-SET" evidence="5">
    <location>
        <begin position="444"/>
        <end position="460"/>
    </location>
</feature>
<evidence type="ECO:0000313" key="7">
    <source>
        <dbReference type="Proteomes" id="UP000002009"/>
    </source>
</evidence>
<keyword evidence="1" id="KW-0489">Methyltransferase</keyword>
<dbReference type="InterPro" id="IPR053201">
    <property type="entry name" value="Flavunoidine_N-MTase"/>
</dbReference>
<evidence type="ECO:0008006" key="8">
    <source>
        <dbReference type="Google" id="ProtNLM"/>
    </source>
</evidence>
<proteinExistence type="predicted"/>
<dbReference type="PANTHER" id="PTHR12350:SF19">
    <property type="entry name" value="SET DOMAIN-CONTAINING PROTEIN"/>
    <property type="match status" value="1"/>
</dbReference>
<evidence type="ECO:0000256" key="3">
    <source>
        <dbReference type="ARBA" id="ARBA00022691"/>
    </source>
</evidence>
<dbReference type="InterPro" id="IPR003616">
    <property type="entry name" value="Post-SET_dom"/>
</dbReference>
<dbReference type="RefSeq" id="XP_002508670.1">
    <property type="nucleotide sequence ID" value="XM_002508624.1"/>
</dbReference>
<feature type="domain" description="SET" evidence="4">
    <location>
        <begin position="232"/>
        <end position="433"/>
    </location>
</feature>
<dbReference type="PANTHER" id="PTHR12350">
    <property type="entry name" value="HISTONE-LYSINE N-METHYLTRANSFERASE-RELATED"/>
    <property type="match status" value="1"/>
</dbReference>
<dbReference type="eggNOG" id="ENOG502S91I">
    <property type="taxonomic scope" value="Eukaryota"/>
</dbReference>
<dbReference type="GeneID" id="8246679"/>
<gene>
    <name evidence="6" type="ORF">MICPUN_61748</name>
</gene>
<organism evidence="6 7">
    <name type="scientific">Micromonas commoda (strain RCC299 / NOUM17 / CCMP2709)</name>
    <name type="common">Picoplanktonic green alga</name>
    <dbReference type="NCBI Taxonomy" id="296587"/>
    <lineage>
        <taxon>Eukaryota</taxon>
        <taxon>Viridiplantae</taxon>
        <taxon>Chlorophyta</taxon>
        <taxon>Mamiellophyceae</taxon>
        <taxon>Mamiellales</taxon>
        <taxon>Mamiellaceae</taxon>
        <taxon>Micromonas</taxon>
    </lineage>
</organism>
<protein>
    <recommendedName>
        <fullName evidence="8">Set domain protein</fullName>
    </recommendedName>
</protein>
<keyword evidence="3" id="KW-0949">S-adenosyl-L-methionine</keyword>